<keyword evidence="6 8" id="KW-0505">Motor protein</keyword>
<evidence type="ECO:0000256" key="6">
    <source>
        <dbReference type="ARBA" id="ARBA00023175"/>
    </source>
</evidence>
<reference evidence="11" key="2">
    <citation type="submission" date="2021-01" db="EMBL/GenBank/DDBJ databases">
        <authorList>
            <person name="Schikora-Tamarit M.A."/>
        </authorList>
    </citation>
    <scope>NUCLEOTIDE SEQUENCE</scope>
    <source>
        <strain evidence="11">NCAIM Y.01608</strain>
    </source>
</reference>
<dbReference type="GO" id="GO:0051015">
    <property type="term" value="F:actin filament binding"/>
    <property type="evidence" value="ECO:0007669"/>
    <property type="project" value="TreeGrafter"/>
</dbReference>
<dbReference type="Gene3D" id="1.10.10.820">
    <property type="match status" value="1"/>
</dbReference>
<evidence type="ECO:0000313" key="12">
    <source>
        <dbReference type="Proteomes" id="UP000788993"/>
    </source>
</evidence>
<dbReference type="Gene3D" id="3.40.850.10">
    <property type="entry name" value="Kinesin motor domain"/>
    <property type="match status" value="1"/>
</dbReference>
<feature type="coiled-coil region" evidence="9">
    <location>
        <begin position="1532"/>
        <end position="1773"/>
    </location>
</feature>
<dbReference type="FunFam" id="1.10.10.820:FF:000001">
    <property type="entry name" value="Myosin heavy chain"/>
    <property type="match status" value="1"/>
</dbReference>
<dbReference type="GO" id="GO:0016020">
    <property type="term" value="C:membrane"/>
    <property type="evidence" value="ECO:0007669"/>
    <property type="project" value="TreeGrafter"/>
</dbReference>
<sequence length="1783" mass="206710">MADNGLLVDGLVWLPDPHQTFVKGRIIETINEGKQVKVRPENSQENTLILDVDKLERCNPPQFDKCEDMASMTYLSEPSVVNNLMLRYKEDFIYTCSGLFLVAVNPYKELNIYNKSFVNMYKDSKLDKNGSSEKDQKLTSCKPHIFAISEEAFQNLITDGNDQSILVTGESGAGKTETTKKVIQYLLSVVSTDSNSSTASSFESQILEANPILESFGNAQTVKNLNSSRFGKFIKIHIQHSTRRLVGAHIDWYLLEKSRVVLQDKIERNYHVFYQFLKGAPESELKKLKLTRSFQQYGYLKNTNHGVAGINDKEDYSKLQKALEVMKFSKEEKGHIFKIIATILHLGNLTFKNRGKDDRQAHFSDDAPLTTVSELLGVSENELRTALLTSKVKAGREFVTQQRTAFQAKFTIDALSKSLYERLFRFLVDKINDNFNRNSSLSMEAQRFVGILDIAGFEIFERNSFEQLCINYTNEKLQQFFNHHMFVLEQSEYLREGISWNYVDFGQELKPTIELIEGSSSNKIGIFSLLNEECVVPKGSDTSFLEKLHRELNSKTNQKNSRYRPSKLGDAFFVQHYAGTVEYFVDGWLDKNKDPLSYTLVEILSGSKDKFVKALFDSSTETNLTISPVKGAQRRGDRFRTVAQRHKEQLNDLMKQLSATHPHFVRCILPNTNKMPGQFDKKLVLEQLRCNGVLEGIRIARSGYPNRIEFDQFAETYWLLAKNTTSSKSLRRRSKDICEIILKDLHLDPEVYKIGTTKLFFRNGVLAKLEKEKTRRLSAMISEFNAVARGVILREKIKAQLAKLQASRIIARNFAVYNTVSGDPWFRMVSQVKPLLANSDSSQSFFNRKIKTLEKKINALKAEKEMETQTKNKLAEELASLTGAIEIDRKLLSDKTKHLDTLQVNHVKLESQLKDKQVELQELQDNYKASKTAIEQEKRRLLEKLNTLTEELEANNKDANSLREEIKSLKNSSMEKDERIKQLEATLESAKADMSKKLQQKRKDIQNEFETLQKTLREHQQDQLMLSRSIRNKEDQTAEVEKAKEMYLELQNKYKQLQHEYGEAKALLEAKITDEINFDRGKQKYDREIKDLKQALEEMKTEVEVGKRESTRLSQELKNAKSEINHLNKIKRGLDVKLAEFQLKSSRRPEMQGTADVELLQTRLASEAYENRQLRAQLKKLASGKEVIPGEFSDELSAERAANRRLEKLNIELQKELLHYKNNLRESRGLERLEEDYKSKYQLAEIKLQSMEDKLKISLSSPLKDRTREFDNQTNIESPEKNSLIVKQENLRLSSMLNESQTKLRRLQMSNAANFAQQDQSIQLNSKLQILTNKNQSLQESLDFYKARAENYYGKIEAAEVAVQTAKRAEENLRNELNQTKQRLTKAQQEYRNSDLTVAKLNTQIRDLERDLSDKVFELRKLEEAHNALKEKYENAEELRLSSSSNQADSKDREIKLLNDDLLQLMDKETELNKQIKNVTMQLESSKKEVRTIKFSNSELLKENEQFKRALTEAMYKNDKLTTERQEHLMRMDTLTSQVKALKTTNADLLQERDSLLESKRELEAKVSEITAEFDKYLAKAKDDAENAATVVQLRGELEKTIQEALTLKEKLQQHDDKLREYEAKMADLQRDSLMVIEENKALTKFNKQLKIKLDDTVLDHQKEMESERKHWTTRVQELEEKIYLHNATKRDEDQKLYNLERLVKDYEHRNEIQTSTIERYRDDIKNLEETVTRLDSKLENLQQKEAEATLRAKRALRELDDSREKALLLEKELLDWRTTSTE</sequence>
<dbReference type="GO" id="GO:0016459">
    <property type="term" value="C:myosin complex"/>
    <property type="evidence" value="ECO:0007669"/>
    <property type="project" value="UniProtKB-KW"/>
</dbReference>
<dbReference type="PANTHER" id="PTHR13140:SF857">
    <property type="entry name" value="MYOSIN-11"/>
    <property type="match status" value="1"/>
</dbReference>
<organism evidence="11 12">
    <name type="scientific">Ogataea polymorpha</name>
    <dbReference type="NCBI Taxonomy" id="460523"/>
    <lineage>
        <taxon>Eukaryota</taxon>
        <taxon>Fungi</taxon>
        <taxon>Dikarya</taxon>
        <taxon>Ascomycota</taxon>
        <taxon>Saccharomycotina</taxon>
        <taxon>Pichiomycetes</taxon>
        <taxon>Pichiales</taxon>
        <taxon>Pichiaceae</taxon>
        <taxon>Ogataea</taxon>
    </lineage>
</organism>
<dbReference type="SUPFAM" id="SSF52540">
    <property type="entry name" value="P-loop containing nucleoside triphosphate hydrolases"/>
    <property type="match status" value="1"/>
</dbReference>
<dbReference type="InterPro" id="IPR027417">
    <property type="entry name" value="P-loop_NTPase"/>
</dbReference>
<comment type="caution">
    <text evidence="11">The sequence shown here is derived from an EMBL/GenBank/DDBJ whole genome shotgun (WGS) entry which is preliminary data.</text>
</comment>
<evidence type="ECO:0000256" key="8">
    <source>
        <dbReference type="PROSITE-ProRule" id="PRU00782"/>
    </source>
</evidence>
<feature type="coiled-coil region" evidence="9">
    <location>
        <begin position="1321"/>
        <end position="1489"/>
    </location>
</feature>
<keyword evidence="3 8" id="KW-0067">ATP-binding</keyword>
<gene>
    <name evidence="11" type="ORF">OGATHE_002669</name>
</gene>
<dbReference type="Gene3D" id="6.20.240.20">
    <property type="match status" value="1"/>
</dbReference>
<proteinExistence type="inferred from homology"/>
<dbReference type="GO" id="GO:0007015">
    <property type="term" value="P:actin filament organization"/>
    <property type="evidence" value="ECO:0007669"/>
    <property type="project" value="TreeGrafter"/>
</dbReference>
<dbReference type="GO" id="GO:0000146">
    <property type="term" value="F:microfilament motor activity"/>
    <property type="evidence" value="ECO:0007669"/>
    <property type="project" value="TreeGrafter"/>
</dbReference>
<feature type="binding site" evidence="8">
    <location>
        <begin position="169"/>
        <end position="176"/>
    </location>
    <ligand>
        <name>ATP</name>
        <dbReference type="ChEBI" id="CHEBI:30616"/>
    </ligand>
</feature>
<keyword evidence="5 8" id="KW-0518">Myosin</keyword>
<dbReference type="Gene3D" id="1.20.58.530">
    <property type="match status" value="1"/>
</dbReference>
<feature type="coiled-coil region" evidence="9">
    <location>
        <begin position="1196"/>
        <end position="1254"/>
    </location>
</feature>
<dbReference type="Gene3D" id="1.20.120.720">
    <property type="entry name" value="Myosin VI head, motor domain, U50 subdomain"/>
    <property type="match status" value="1"/>
</dbReference>
<dbReference type="InterPro" id="IPR001609">
    <property type="entry name" value="Myosin_head_motor_dom-like"/>
</dbReference>
<keyword evidence="12" id="KW-1185">Reference proteome</keyword>
<accession>A0A9P8PD85</accession>
<comment type="similarity">
    <text evidence="1 8">Belongs to the TRAFAC class myosin-kinesin ATPase superfamily. Myosin family.</text>
</comment>
<evidence type="ECO:0000256" key="2">
    <source>
        <dbReference type="ARBA" id="ARBA00022741"/>
    </source>
</evidence>
<evidence type="ECO:0000256" key="1">
    <source>
        <dbReference type="ARBA" id="ARBA00008314"/>
    </source>
</evidence>
<feature type="domain" description="Myosin motor" evidence="10">
    <location>
        <begin position="64"/>
        <end position="774"/>
    </location>
</feature>
<dbReference type="CDD" id="cd01377">
    <property type="entry name" value="MYSc_class_II"/>
    <property type="match status" value="1"/>
</dbReference>
<protein>
    <recommendedName>
        <fullName evidence="10">Myosin motor domain-containing protein</fullName>
    </recommendedName>
</protein>
<keyword evidence="4 9" id="KW-0175">Coiled coil</keyword>
<dbReference type="GO" id="GO:0005524">
    <property type="term" value="F:ATP binding"/>
    <property type="evidence" value="ECO:0007669"/>
    <property type="project" value="UniProtKB-UniRule"/>
</dbReference>
<dbReference type="PROSITE" id="PS51456">
    <property type="entry name" value="MYOSIN_MOTOR"/>
    <property type="match status" value="1"/>
</dbReference>
<evidence type="ECO:0000256" key="7">
    <source>
        <dbReference type="ARBA" id="ARBA00023203"/>
    </source>
</evidence>
<feature type="coiled-coil region" evidence="9">
    <location>
        <begin position="843"/>
        <end position="1130"/>
    </location>
</feature>
<dbReference type="SMART" id="SM00242">
    <property type="entry name" value="MYSc"/>
    <property type="match status" value="1"/>
</dbReference>
<evidence type="ECO:0000313" key="11">
    <source>
        <dbReference type="EMBL" id="KAH3669857.1"/>
    </source>
</evidence>
<dbReference type="InterPro" id="IPR036961">
    <property type="entry name" value="Kinesin_motor_dom_sf"/>
</dbReference>
<evidence type="ECO:0000256" key="9">
    <source>
        <dbReference type="SAM" id="Coils"/>
    </source>
</evidence>
<keyword evidence="7 8" id="KW-0009">Actin-binding</keyword>
<reference evidence="11" key="1">
    <citation type="journal article" date="2021" name="Open Biol.">
        <title>Shared evolutionary footprints suggest mitochondrial oxidative damage underlies multiple complex I losses in fungi.</title>
        <authorList>
            <person name="Schikora-Tamarit M.A."/>
            <person name="Marcet-Houben M."/>
            <person name="Nosek J."/>
            <person name="Gabaldon T."/>
        </authorList>
    </citation>
    <scope>NUCLEOTIDE SEQUENCE</scope>
    <source>
        <strain evidence="11">NCAIM Y.01608</strain>
    </source>
</reference>
<evidence type="ECO:0000256" key="5">
    <source>
        <dbReference type="ARBA" id="ARBA00023123"/>
    </source>
</evidence>
<evidence type="ECO:0000259" key="10">
    <source>
        <dbReference type="PROSITE" id="PS51456"/>
    </source>
</evidence>
<feature type="region of interest" description="Actin-binding" evidence="8">
    <location>
        <begin position="650"/>
        <end position="672"/>
    </location>
</feature>
<dbReference type="PRINTS" id="PR00193">
    <property type="entry name" value="MYOSINHEAVY"/>
</dbReference>
<name>A0A9P8PD85_9ASCO</name>
<dbReference type="GO" id="GO:0005737">
    <property type="term" value="C:cytoplasm"/>
    <property type="evidence" value="ECO:0007669"/>
    <property type="project" value="TreeGrafter"/>
</dbReference>
<evidence type="ECO:0000256" key="4">
    <source>
        <dbReference type="ARBA" id="ARBA00023054"/>
    </source>
</evidence>
<dbReference type="Gene3D" id="4.10.270.10">
    <property type="entry name" value="Myosin, subunit A"/>
    <property type="match status" value="1"/>
</dbReference>
<dbReference type="EMBL" id="JAEUBD010000983">
    <property type="protein sequence ID" value="KAH3669857.1"/>
    <property type="molecule type" value="Genomic_DNA"/>
</dbReference>
<keyword evidence="2 8" id="KW-0547">Nucleotide-binding</keyword>
<dbReference type="PANTHER" id="PTHR13140">
    <property type="entry name" value="MYOSIN"/>
    <property type="match status" value="1"/>
</dbReference>
<dbReference type="Proteomes" id="UP000788993">
    <property type="component" value="Unassembled WGS sequence"/>
</dbReference>
<dbReference type="Pfam" id="PF00063">
    <property type="entry name" value="Myosin_head"/>
    <property type="match status" value="1"/>
</dbReference>
<evidence type="ECO:0000256" key="3">
    <source>
        <dbReference type="ARBA" id="ARBA00022840"/>
    </source>
</evidence>